<keyword evidence="10" id="KW-1185">Reference proteome</keyword>
<keyword evidence="5" id="KW-0156">Chromatin regulator</keyword>
<comment type="subcellular location">
    <subcellularLocation>
        <location evidence="1">Nucleus</location>
    </subcellularLocation>
</comment>
<dbReference type="EMBL" id="GL377689">
    <property type="protein sequence ID" value="EFJ07085.1"/>
    <property type="molecule type" value="Genomic_DNA"/>
</dbReference>
<dbReference type="HOGENOM" id="CLU_020445_3_1_1"/>
<dbReference type="Pfam" id="PF12265">
    <property type="entry name" value="CAF1C_H4-bd"/>
    <property type="match status" value="1"/>
</dbReference>
<dbReference type="PROSITE" id="PS50294">
    <property type="entry name" value="WD_REPEATS_REGION"/>
    <property type="match status" value="2"/>
</dbReference>
<dbReference type="InterPro" id="IPR050459">
    <property type="entry name" value="WD_repeat_RBAP46/RBAP48/MSI1"/>
</dbReference>
<dbReference type="GO" id="GO:0006355">
    <property type="term" value="P:regulation of DNA-templated transcription"/>
    <property type="evidence" value="ECO:0000318"/>
    <property type="project" value="GO_Central"/>
</dbReference>
<name>D8T8C5_SELML</name>
<dbReference type="GO" id="GO:0042393">
    <property type="term" value="F:histone binding"/>
    <property type="evidence" value="ECO:0000318"/>
    <property type="project" value="GO_Central"/>
</dbReference>
<dbReference type="Gene3D" id="2.130.10.10">
    <property type="entry name" value="YVTN repeat-like/Quinoprotein amine dehydrogenase"/>
    <property type="match status" value="1"/>
</dbReference>
<protein>
    <recommendedName>
        <fullName evidence="8">Histone-binding protein RBBP4-like N-terminal domain-containing protein</fullName>
    </recommendedName>
</protein>
<dbReference type="PROSITE" id="PS00678">
    <property type="entry name" value="WD_REPEATS_1"/>
    <property type="match status" value="2"/>
</dbReference>
<dbReference type="STRING" id="88036.D8T8C5"/>
<dbReference type="InterPro" id="IPR015943">
    <property type="entry name" value="WD40/YVTN_repeat-like_dom_sf"/>
</dbReference>
<dbReference type="InterPro" id="IPR022052">
    <property type="entry name" value="Histone-bd_RBBP4-like_N"/>
</dbReference>
<gene>
    <name evidence="9" type="ORF">SELMODRAFT_134213</name>
</gene>
<accession>D8T8C5</accession>
<dbReference type="Pfam" id="PF00400">
    <property type="entry name" value="WD40"/>
    <property type="match status" value="4"/>
</dbReference>
<organism evidence="10">
    <name type="scientific">Selaginella moellendorffii</name>
    <name type="common">Spikemoss</name>
    <dbReference type="NCBI Taxonomy" id="88036"/>
    <lineage>
        <taxon>Eukaryota</taxon>
        <taxon>Viridiplantae</taxon>
        <taxon>Streptophyta</taxon>
        <taxon>Embryophyta</taxon>
        <taxon>Tracheophyta</taxon>
        <taxon>Lycopodiopsida</taxon>
        <taxon>Selaginellales</taxon>
        <taxon>Selaginellaceae</taxon>
        <taxon>Selaginella</taxon>
    </lineage>
</organism>
<evidence type="ECO:0000313" key="10">
    <source>
        <dbReference type="Proteomes" id="UP000001514"/>
    </source>
</evidence>
<dbReference type="InterPro" id="IPR036322">
    <property type="entry name" value="WD40_repeat_dom_sf"/>
</dbReference>
<dbReference type="AlphaFoldDB" id="D8T8C5"/>
<evidence type="ECO:0000259" key="8">
    <source>
        <dbReference type="Pfam" id="PF12265"/>
    </source>
</evidence>
<dbReference type="GO" id="GO:0006338">
    <property type="term" value="P:chromatin remodeling"/>
    <property type="evidence" value="ECO:0000318"/>
    <property type="project" value="GO_Central"/>
</dbReference>
<feature type="repeat" description="WD" evidence="7">
    <location>
        <begin position="155"/>
        <end position="189"/>
    </location>
</feature>
<feature type="repeat" description="WD" evidence="7">
    <location>
        <begin position="289"/>
        <end position="324"/>
    </location>
</feature>
<dbReference type="InParanoid" id="D8T8C5"/>
<dbReference type="PROSITE" id="PS50082">
    <property type="entry name" value="WD_REPEATS_2"/>
    <property type="match status" value="3"/>
</dbReference>
<keyword evidence="3 7" id="KW-0853">WD repeat</keyword>
<dbReference type="SUPFAM" id="SSF50978">
    <property type="entry name" value="WD40 repeat-like"/>
    <property type="match status" value="1"/>
</dbReference>
<feature type="domain" description="Histone-binding protein RBBP4-like N-terminal" evidence="8">
    <location>
        <begin position="6"/>
        <end position="65"/>
    </location>
</feature>
<dbReference type="Proteomes" id="UP000001514">
    <property type="component" value="Unassembled WGS sequence"/>
</dbReference>
<dbReference type="InterPro" id="IPR019775">
    <property type="entry name" value="WD40_repeat_CS"/>
</dbReference>
<keyword evidence="4" id="KW-0677">Repeat</keyword>
<dbReference type="eggNOG" id="KOG0264">
    <property type="taxonomic scope" value="Eukaryota"/>
</dbReference>
<dbReference type="PANTHER" id="PTHR22850">
    <property type="entry name" value="WD40 REPEAT FAMILY"/>
    <property type="match status" value="1"/>
</dbReference>
<evidence type="ECO:0000256" key="7">
    <source>
        <dbReference type="PROSITE-ProRule" id="PRU00221"/>
    </source>
</evidence>
<feature type="repeat" description="WD" evidence="7">
    <location>
        <begin position="346"/>
        <end position="379"/>
    </location>
</feature>
<dbReference type="GO" id="GO:0005634">
    <property type="term" value="C:nucleus"/>
    <property type="evidence" value="ECO:0000318"/>
    <property type="project" value="GO_Central"/>
</dbReference>
<evidence type="ECO:0000313" key="9">
    <source>
        <dbReference type="EMBL" id="EFJ07085.1"/>
    </source>
</evidence>
<evidence type="ECO:0000256" key="2">
    <source>
        <dbReference type="ARBA" id="ARBA00009341"/>
    </source>
</evidence>
<keyword evidence="6" id="KW-0539">Nucleus</keyword>
<dbReference type="PRINTS" id="PR00320">
    <property type="entry name" value="GPROTEINBRPT"/>
</dbReference>
<reference evidence="9 10" key="1">
    <citation type="journal article" date="2011" name="Science">
        <title>The Selaginella genome identifies genetic changes associated with the evolution of vascular plants.</title>
        <authorList>
            <person name="Banks J.A."/>
            <person name="Nishiyama T."/>
            <person name="Hasebe M."/>
            <person name="Bowman J.L."/>
            <person name="Gribskov M."/>
            <person name="dePamphilis C."/>
            <person name="Albert V.A."/>
            <person name="Aono N."/>
            <person name="Aoyama T."/>
            <person name="Ambrose B.A."/>
            <person name="Ashton N.W."/>
            <person name="Axtell M.J."/>
            <person name="Barker E."/>
            <person name="Barker M.S."/>
            <person name="Bennetzen J.L."/>
            <person name="Bonawitz N.D."/>
            <person name="Chapple C."/>
            <person name="Cheng C."/>
            <person name="Correa L.G."/>
            <person name="Dacre M."/>
            <person name="DeBarry J."/>
            <person name="Dreyer I."/>
            <person name="Elias M."/>
            <person name="Engstrom E.M."/>
            <person name="Estelle M."/>
            <person name="Feng L."/>
            <person name="Finet C."/>
            <person name="Floyd S.K."/>
            <person name="Frommer W.B."/>
            <person name="Fujita T."/>
            <person name="Gramzow L."/>
            <person name="Gutensohn M."/>
            <person name="Harholt J."/>
            <person name="Hattori M."/>
            <person name="Heyl A."/>
            <person name="Hirai T."/>
            <person name="Hiwatashi Y."/>
            <person name="Ishikawa M."/>
            <person name="Iwata M."/>
            <person name="Karol K.G."/>
            <person name="Koehler B."/>
            <person name="Kolukisaoglu U."/>
            <person name="Kubo M."/>
            <person name="Kurata T."/>
            <person name="Lalonde S."/>
            <person name="Li K."/>
            <person name="Li Y."/>
            <person name="Litt A."/>
            <person name="Lyons E."/>
            <person name="Manning G."/>
            <person name="Maruyama T."/>
            <person name="Michael T.P."/>
            <person name="Mikami K."/>
            <person name="Miyazaki S."/>
            <person name="Morinaga S."/>
            <person name="Murata T."/>
            <person name="Mueller-Roeber B."/>
            <person name="Nelson D.R."/>
            <person name="Obara M."/>
            <person name="Oguri Y."/>
            <person name="Olmstead R.G."/>
            <person name="Onodera N."/>
            <person name="Petersen B.L."/>
            <person name="Pils B."/>
            <person name="Prigge M."/>
            <person name="Rensing S.A."/>
            <person name="Riano-Pachon D.M."/>
            <person name="Roberts A.W."/>
            <person name="Sato Y."/>
            <person name="Scheller H.V."/>
            <person name="Schulz B."/>
            <person name="Schulz C."/>
            <person name="Shakirov E.V."/>
            <person name="Shibagaki N."/>
            <person name="Shinohara N."/>
            <person name="Shippen D.E."/>
            <person name="Soerensen I."/>
            <person name="Sotooka R."/>
            <person name="Sugimoto N."/>
            <person name="Sugita M."/>
            <person name="Sumikawa N."/>
            <person name="Tanurdzic M."/>
            <person name="Theissen G."/>
            <person name="Ulvskov P."/>
            <person name="Wakazuki S."/>
            <person name="Weng J.K."/>
            <person name="Willats W.W."/>
            <person name="Wipf D."/>
            <person name="Wolf P.G."/>
            <person name="Yang L."/>
            <person name="Zimmer A.D."/>
            <person name="Zhu Q."/>
            <person name="Mitros T."/>
            <person name="Hellsten U."/>
            <person name="Loque D."/>
            <person name="Otillar R."/>
            <person name="Salamov A."/>
            <person name="Schmutz J."/>
            <person name="Shapiro H."/>
            <person name="Lindquist E."/>
            <person name="Lucas S."/>
            <person name="Rokhsar D."/>
            <person name="Grigoriev I.V."/>
        </authorList>
    </citation>
    <scope>NUCLEOTIDE SEQUENCE [LARGE SCALE GENOMIC DNA]</scope>
</reference>
<evidence type="ECO:0000256" key="5">
    <source>
        <dbReference type="ARBA" id="ARBA00022853"/>
    </source>
</evidence>
<evidence type="ECO:0000256" key="3">
    <source>
        <dbReference type="ARBA" id="ARBA00022574"/>
    </source>
</evidence>
<evidence type="ECO:0000256" key="6">
    <source>
        <dbReference type="ARBA" id="ARBA00023242"/>
    </source>
</evidence>
<dbReference type="SMART" id="SM00320">
    <property type="entry name" value="WD40"/>
    <property type="match status" value="6"/>
</dbReference>
<evidence type="ECO:0000256" key="1">
    <source>
        <dbReference type="ARBA" id="ARBA00004123"/>
    </source>
</evidence>
<comment type="similarity">
    <text evidence="2">Belongs to the WD repeat RBAP46/RBAP48/MSI1 family.</text>
</comment>
<evidence type="ECO:0000256" key="4">
    <source>
        <dbReference type="ARBA" id="ARBA00022737"/>
    </source>
</evidence>
<sequence length="406" mass="45013">MAPTADYDLWKKHTPDLYDVIITHALDWPVTSAQWLPDHQRILLGIKALDDPEDCLENCVLIVKLAVPADLDAEIPENWVRPPSSFLSCLSCVQMTQWIKHEGQVNRARYMPQCPTIVAAKGETSRVCIFDTTKHENSGGLPSQVIAQTQPEMLLEGHTKGGHGLSWNPFGCGILASGSRDGLVCVWDVGAAGSSSRPIITYPQNTPVGDLTWTSKHENVFSTGDEAGWMRTWDLRDPLNPVVAARAHLDPLESLAYHPYDEFCLATGSCDNTARIFDIRALSQPMHTFVGHRDTVVRVDWSPKYPGVLVTSSEDHRVMLWNVQRIGEEQSAEDAEDGPPELLFIHGGHWDIVHDFSWDATTNLITSVGEDHTVQIWRMAEHIECTIRDSSIASPSGCNHGEQGSP</sequence>
<dbReference type="InterPro" id="IPR001680">
    <property type="entry name" value="WD40_rpt"/>
</dbReference>
<dbReference type="InterPro" id="IPR020472">
    <property type="entry name" value="WD40_PAC1"/>
</dbReference>
<dbReference type="KEGG" id="smo:SELMODRAFT_134213"/>
<dbReference type="Gramene" id="EFJ07085">
    <property type="protein sequence ID" value="EFJ07085"/>
    <property type="gene ID" value="SELMODRAFT_134213"/>
</dbReference>
<proteinExistence type="inferred from homology"/>